<keyword evidence="1" id="KW-0812">Transmembrane</keyword>
<feature type="transmembrane region" description="Helical" evidence="1">
    <location>
        <begin position="68"/>
        <end position="89"/>
    </location>
</feature>
<dbReference type="EMBL" id="KV427621">
    <property type="protein sequence ID" value="KZT06992.1"/>
    <property type="molecule type" value="Genomic_DNA"/>
</dbReference>
<dbReference type="OrthoDB" id="3354157at2759"/>
<protein>
    <recommendedName>
        <fullName evidence="2">DUF6533 domain-containing protein</fullName>
    </recommendedName>
</protein>
<evidence type="ECO:0000256" key="1">
    <source>
        <dbReference type="SAM" id="Phobius"/>
    </source>
</evidence>
<dbReference type="Proteomes" id="UP000076871">
    <property type="component" value="Unassembled WGS sequence"/>
</dbReference>
<evidence type="ECO:0000313" key="3">
    <source>
        <dbReference type="EMBL" id="KZT06992.1"/>
    </source>
</evidence>
<dbReference type="InParanoid" id="A0A165EG68"/>
<proteinExistence type="predicted"/>
<dbReference type="Pfam" id="PF20151">
    <property type="entry name" value="DUF6533"/>
    <property type="match status" value="1"/>
</dbReference>
<dbReference type="InterPro" id="IPR045340">
    <property type="entry name" value="DUF6533"/>
</dbReference>
<keyword evidence="1" id="KW-1133">Transmembrane helix</keyword>
<keyword evidence="1" id="KW-0472">Membrane</keyword>
<feature type="domain" description="DUF6533" evidence="2">
    <location>
        <begin position="26"/>
        <end position="64"/>
    </location>
</feature>
<name>A0A165EG68_9APHY</name>
<evidence type="ECO:0000313" key="4">
    <source>
        <dbReference type="Proteomes" id="UP000076871"/>
    </source>
</evidence>
<feature type="transmembrane region" description="Helical" evidence="1">
    <location>
        <begin position="20"/>
        <end position="36"/>
    </location>
</feature>
<dbReference type="GeneID" id="63829527"/>
<reference evidence="3 4" key="1">
    <citation type="journal article" date="2016" name="Mol. Biol. Evol.">
        <title>Comparative Genomics of Early-Diverging Mushroom-Forming Fungi Provides Insights into the Origins of Lignocellulose Decay Capabilities.</title>
        <authorList>
            <person name="Nagy L.G."/>
            <person name="Riley R."/>
            <person name="Tritt A."/>
            <person name="Adam C."/>
            <person name="Daum C."/>
            <person name="Floudas D."/>
            <person name="Sun H."/>
            <person name="Yadav J.S."/>
            <person name="Pangilinan J."/>
            <person name="Larsson K.H."/>
            <person name="Matsuura K."/>
            <person name="Barry K."/>
            <person name="Labutti K."/>
            <person name="Kuo R."/>
            <person name="Ohm R.A."/>
            <person name="Bhattacharya S.S."/>
            <person name="Shirouzu T."/>
            <person name="Yoshinaga Y."/>
            <person name="Martin F.M."/>
            <person name="Grigoriev I.V."/>
            <person name="Hibbett D.S."/>
        </authorList>
    </citation>
    <scope>NUCLEOTIDE SEQUENCE [LARGE SCALE GENOMIC DNA]</scope>
    <source>
        <strain evidence="3 4">93-53</strain>
    </source>
</reference>
<accession>A0A165EG68</accession>
<dbReference type="AlphaFoldDB" id="A0A165EG68"/>
<keyword evidence="4" id="KW-1185">Reference proteome</keyword>
<sequence length="169" mass="19381">MSPEDTALTYVEVYLVFKNHFFFTVTVLCCYDYILTLDREIKFIWKADLSFATSLYYAFRYAALCNTIMYVLLMDTTLWFAFLCVINVIGIAKGRMIEFVDIWQIWTGIFSSMLLSRLVLDLREAAAAGIESEGTFSYAQWDLAFAPEEEGSVGELDDVVTEASHRMES</sequence>
<evidence type="ECO:0000259" key="2">
    <source>
        <dbReference type="Pfam" id="PF20151"/>
    </source>
</evidence>
<gene>
    <name evidence="3" type="ORF">LAESUDRAFT_758804</name>
</gene>
<dbReference type="RefSeq" id="XP_040764732.1">
    <property type="nucleotide sequence ID" value="XM_040912499.1"/>
</dbReference>
<organism evidence="3 4">
    <name type="scientific">Laetiporus sulphureus 93-53</name>
    <dbReference type="NCBI Taxonomy" id="1314785"/>
    <lineage>
        <taxon>Eukaryota</taxon>
        <taxon>Fungi</taxon>
        <taxon>Dikarya</taxon>
        <taxon>Basidiomycota</taxon>
        <taxon>Agaricomycotina</taxon>
        <taxon>Agaricomycetes</taxon>
        <taxon>Polyporales</taxon>
        <taxon>Laetiporus</taxon>
    </lineage>
</organism>